<proteinExistence type="inferred from homology"/>
<dbReference type="PROSITE" id="PS50283">
    <property type="entry name" value="NA_SOLUT_SYMP_3"/>
    <property type="match status" value="1"/>
</dbReference>
<keyword evidence="8" id="KW-1185">Reference proteome</keyword>
<feature type="transmembrane region" description="Helical" evidence="6">
    <location>
        <begin position="421"/>
        <end position="444"/>
    </location>
</feature>
<evidence type="ECO:0000256" key="5">
    <source>
        <dbReference type="ARBA" id="ARBA00023136"/>
    </source>
</evidence>
<feature type="transmembrane region" description="Helical" evidence="6">
    <location>
        <begin position="339"/>
        <end position="357"/>
    </location>
</feature>
<sequence length="448" mass="49421">MTDQAWQWVILIGTNILLFVLSPWSNKVTDFFKGSKNNKAPNTLLLTSSLVICWLFAKSITNAADLGYKYGMVGGVAYAGYYFSFLVAGILLYQLRTKGAFHSIHHFLETRYGKLALQFFTLLIAFRLLNEIWSNTMIIGSYFGDWGSASYFWAVGVFTFLTLAYTLKGGMQTSIFTDIIQMALFVVLLVIILGIVIPNSTGGLSSLVTSGTWSLSTGLDLFFVAIIQVFSYPFHDPVLTDRGFLSDTKTTLRSFIWATVLGIVCILLFSLVGIFAAQKNMSAPVILAVSKLFGLPMLLLMNTIMLTSAASTIDSTFTSAAKLVHVDLLKERGISVSKARVTMILIAVFGTIPIFFNPEILDATTISGTMVLGLAPVFLFWKIKAPKASFFLSVLTGIAFGLWYIFFPIPEWMLFSEGKYATLLSINIFGTVGCFGAFFLPIIIKKKD</sequence>
<accession>A0ABV7Z071</accession>
<feature type="transmembrane region" description="Helical" evidence="6">
    <location>
        <begin position="70"/>
        <end position="92"/>
    </location>
</feature>
<gene>
    <name evidence="7" type="ORF">ACFOOI_17960</name>
</gene>
<feature type="transmembrane region" description="Helical" evidence="6">
    <location>
        <begin position="149"/>
        <end position="167"/>
    </location>
</feature>
<feature type="transmembrane region" description="Helical" evidence="6">
    <location>
        <begin position="255"/>
        <end position="277"/>
    </location>
</feature>
<dbReference type="Gene3D" id="1.20.1730.10">
    <property type="entry name" value="Sodium/glucose cotransporter"/>
    <property type="match status" value="1"/>
</dbReference>
<feature type="transmembrane region" description="Helical" evidence="6">
    <location>
        <begin position="112"/>
        <end position="129"/>
    </location>
</feature>
<organism evidence="7 8">
    <name type="scientific">Lacihabitans lacunae</name>
    <dbReference type="NCBI Taxonomy" id="1028214"/>
    <lineage>
        <taxon>Bacteria</taxon>
        <taxon>Pseudomonadati</taxon>
        <taxon>Bacteroidota</taxon>
        <taxon>Cytophagia</taxon>
        <taxon>Cytophagales</taxon>
        <taxon>Leadbetterellaceae</taxon>
        <taxon>Lacihabitans</taxon>
    </lineage>
</organism>
<name>A0ABV7Z071_9BACT</name>
<protein>
    <submittedName>
        <fullName evidence="7">Sodium:solute symporter</fullName>
    </submittedName>
</protein>
<keyword evidence="4 6" id="KW-1133">Transmembrane helix</keyword>
<dbReference type="EMBL" id="JBHRYQ010000001">
    <property type="protein sequence ID" value="MFC3812551.1"/>
    <property type="molecule type" value="Genomic_DNA"/>
</dbReference>
<comment type="subcellular location">
    <subcellularLocation>
        <location evidence="1">Membrane</location>
        <topology evidence="1">Multi-pass membrane protein</topology>
    </subcellularLocation>
</comment>
<comment type="caution">
    <text evidence="7">The sequence shown here is derived from an EMBL/GenBank/DDBJ whole genome shotgun (WGS) entry which is preliminary data.</text>
</comment>
<feature type="transmembrane region" description="Helical" evidence="6">
    <location>
        <begin position="6"/>
        <end position="24"/>
    </location>
</feature>
<evidence type="ECO:0000313" key="8">
    <source>
        <dbReference type="Proteomes" id="UP001595616"/>
    </source>
</evidence>
<dbReference type="Proteomes" id="UP001595616">
    <property type="component" value="Unassembled WGS sequence"/>
</dbReference>
<comment type="similarity">
    <text evidence="2">Belongs to the sodium:solute symporter (SSF) (TC 2.A.21) family.</text>
</comment>
<evidence type="ECO:0000313" key="7">
    <source>
        <dbReference type="EMBL" id="MFC3812551.1"/>
    </source>
</evidence>
<keyword evidence="3 6" id="KW-0812">Transmembrane</keyword>
<evidence type="ECO:0000256" key="4">
    <source>
        <dbReference type="ARBA" id="ARBA00022989"/>
    </source>
</evidence>
<evidence type="ECO:0000256" key="3">
    <source>
        <dbReference type="ARBA" id="ARBA00022692"/>
    </source>
</evidence>
<feature type="transmembrane region" description="Helical" evidence="6">
    <location>
        <begin position="179"/>
        <end position="197"/>
    </location>
</feature>
<feature type="transmembrane region" description="Helical" evidence="6">
    <location>
        <begin position="44"/>
        <end position="64"/>
    </location>
</feature>
<evidence type="ECO:0000256" key="6">
    <source>
        <dbReference type="SAM" id="Phobius"/>
    </source>
</evidence>
<feature type="transmembrane region" description="Helical" evidence="6">
    <location>
        <begin position="388"/>
        <end position="409"/>
    </location>
</feature>
<feature type="transmembrane region" description="Helical" evidence="6">
    <location>
        <begin position="363"/>
        <end position="381"/>
    </location>
</feature>
<dbReference type="InterPro" id="IPR001734">
    <property type="entry name" value="Na/solute_symporter"/>
</dbReference>
<feature type="transmembrane region" description="Helical" evidence="6">
    <location>
        <begin position="217"/>
        <end position="234"/>
    </location>
</feature>
<keyword evidence="5 6" id="KW-0472">Membrane</keyword>
<evidence type="ECO:0000256" key="1">
    <source>
        <dbReference type="ARBA" id="ARBA00004141"/>
    </source>
</evidence>
<reference evidence="8" key="1">
    <citation type="journal article" date="2019" name="Int. J. Syst. Evol. Microbiol.">
        <title>The Global Catalogue of Microorganisms (GCM) 10K type strain sequencing project: providing services to taxonomists for standard genome sequencing and annotation.</title>
        <authorList>
            <consortium name="The Broad Institute Genomics Platform"/>
            <consortium name="The Broad Institute Genome Sequencing Center for Infectious Disease"/>
            <person name="Wu L."/>
            <person name="Ma J."/>
        </authorList>
    </citation>
    <scope>NUCLEOTIDE SEQUENCE [LARGE SCALE GENOMIC DNA]</scope>
    <source>
        <strain evidence="8">CECT 7956</strain>
    </source>
</reference>
<dbReference type="InterPro" id="IPR038377">
    <property type="entry name" value="Na/Glc_symporter_sf"/>
</dbReference>
<dbReference type="RefSeq" id="WP_379839433.1">
    <property type="nucleotide sequence ID" value="NZ_JBHRYQ010000001.1"/>
</dbReference>
<evidence type="ECO:0000256" key="2">
    <source>
        <dbReference type="ARBA" id="ARBA00006434"/>
    </source>
</evidence>